<dbReference type="EMBL" id="ANIE01000001">
    <property type="protein sequence ID" value="KEF33099.1"/>
    <property type="molecule type" value="Genomic_DNA"/>
</dbReference>
<dbReference type="Pfam" id="PF03280">
    <property type="entry name" value="Lipase_chap"/>
    <property type="match status" value="1"/>
</dbReference>
<dbReference type="GO" id="GO:0016042">
    <property type="term" value="P:lipid catabolic process"/>
    <property type="evidence" value="ECO:0007669"/>
    <property type="project" value="UniProtKB-UniRule"/>
</dbReference>
<evidence type="ECO:0000256" key="3">
    <source>
        <dbReference type="ARBA" id="ARBA00010358"/>
    </source>
</evidence>
<dbReference type="GO" id="GO:0006457">
    <property type="term" value="P:protein folding"/>
    <property type="evidence" value="ECO:0007669"/>
    <property type="project" value="UniProtKB-UniRule"/>
</dbReference>
<feature type="region of interest" description="Disordered" evidence="17">
    <location>
        <begin position="36"/>
        <end position="84"/>
    </location>
</feature>
<dbReference type="InterPro" id="IPR004961">
    <property type="entry name" value="Lipase_chaperone"/>
</dbReference>
<dbReference type="Proteomes" id="UP000035057">
    <property type="component" value="Unassembled WGS sequence"/>
</dbReference>
<evidence type="ECO:0000256" key="12">
    <source>
        <dbReference type="ARBA" id="ARBA00023186"/>
    </source>
</evidence>
<dbReference type="GO" id="GO:0051082">
    <property type="term" value="F:unfolded protein binding"/>
    <property type="evidence" value="ECO:0007669"/>
    <property type="project" value="UniProtKB-UniRule"/>
</dbReference>
<dbReference type="AlphaFoldDB" id="A0A072N5Z5"/>
<evidence type="ECO:0000256" key="8">
    <source>
        <dbReference type="ARBA" id="ARBA00022963"/>
    </source>
</evidence>
<evidence type="ECO:0000256" key="6">
    <source>
        <dbReference type="ARBA" id="ARBA00022519"/>
    </source>
</evidence>
<evidence type="ECO:0000256" key="5">
    <source>
        <dbReference type="ARBA" id="ARBA00022475"/>
    </source>
</evidence>
<evidence type="ECO:0000256" key="17">
    <source>
        <dbReference type="SAM" id="MobiDB-lite"/>
    </source>
</evidence>
<keyword evidence="5 16" id="KW-1003">Cell membrane</keyword>
<comment type="function">
    <text evidence="1 16">May be involved in the folding of the extracellular lipase during its passage through the periplasm.</text>
</comment>
<reference evidence="18 19" key="1">
    <citation type="submission" date="2012-12" db="EMBL/GenBank/DDBJ databases">
        <title>Genome assembly of Marinobacter sp. AK21.</title>
        <authorList>
            <person name="Khatri I."/>
            <person name="Kumar R."/>
            <person name="Vaidya B."/>
            <person name="Subramanian S."/>
            <person name="Pinnaka A."/>
        </authorList>
    </citation>
    <scope>NUCLEOTIDE SEQUENCE [LARGE SCALE GENOMIC DNA]</scope>
    <source>
        <strain evidence="18 19">AK21</strain>
    </source>
</reference>
<comment type="caution">
    <text evidence="18">The sequence shown here is derived from an EMBL/GenBank/DDBJ whole genome shotgun (WGS) entry which is preliminary data.</text>
</comment>
<keyword evidence="10 16" id="KW-0443">Lipid metabolism</keyword>
<comment type="similarity">
    <text evidence="3 16">Belongs to the lipase chaperone family.</text>
</comment>
<dbReference type="OrthoDB" id="7025807at2"/>
<dbReference type="STRING" id="1137280.D777_00107"/>
<keyword evidence="19" id="KW-1185">Reference proteome</keyword>
<dbReference type="RefSeq" id="WP_036127547.1">
    <property type="nucleotide sequence ID" value="NZ_ANIE01000001.1"/>
</dbReference>
<sequence length="338" mass="37608">MSRNVILYGCGLALATGLTLYLALAPEPLEDIEPSRETAATGAPIGNTLSPQQAQITARKTPLPPELQGLEPSAELPTNPGGDLVPDRNLRRLFDFYLANVDREPLEVVIQRLHAALDQRLDEPAKSQAVTLLERYIDYRMAVGELQESLPGGVTLDGFDLGALRQRQAELDALQQTYFEGAEQAAFFGRDQQLDDYTLARLEIQQNDALSAEQRQQQLQLLEQQLPVADRQARKRATINADVYQQTNRLKAEGASSTDLYQLRAESLGEAAALQLAQLDAQQNEWKNRLEGYREEKARILASGLSPEDRNNAIATLRSTRFSGPEQLRVRALETFDQ</sequence>
<evidence type="ECO:0000256" key="13">
    <source>
        <dbReference type="ARBA" id="ARBA00030948"/>
    </source>
</evidence>
<dbReference type="GO" id="GO:0005886">
    <property type="term" value="C:plasma membrane"/>
    <property type="evidence" value="ECO:0007669"/>
    <property type="project" value="UniProtKB-SubCell"/>
</dbReference>
<evidence type="ECO:0000256" key="9">
    <source>
        <dbReference type="ARBA" id="ARBA00022989"/>
    </source>
</evidence>
<evidence type="ECO:0000256" key="15">
    <source>
        <dbReference type="ARBA" id="ARBA00033028"/>
    </source>
</evidence>
<gene>
    <name evidence="16" type="primary">lifO</name>
    <name evidence="18" type="ORF">D777_00107</name>
</gene>
<protein>
    <recommendedName>
        <fullName evidence="4 16">Lipase chaperone</fullName>
    </recommendedName>
    <alternativeName>
        <fullName evidence="16">Lipase activator protein</fullName>
    </alternativeName>
    <alternativeName>
        <fullName evidence="15 16">Lipase foldase</fullName>
    </alternativeName>
    <alternativeName>
        <fullName evidence="13 16">Lipase helper protein</fullName>
    </alternativeName>
    <alternativeName>
        <fullName evidence="14 16">Lipase modulator</fullName>
    </alternativeName>
</protein>
<comment type="subcellular location">
    <subcellularLocation>
        <location evidence="2">Cell inner membrane</location>
        <topology evidence="2">Single-pass membrane protein</topology>
        <orientation evidence="2">Periplasmic side</orientation>
    </subcellularLocation>
</comment>
<evidence type="ECO:0000256" key="1">
    <source>
        <dbReference type="ARBA" id="ARBA00003280"/>
    </source>
</evidence>
<dbReference type="SUPFAM" id="SSF158855">
    <property type="entry name" value="Lipase chaperone-like"/>
    <property type="match status" value="1"/>
</dbReference>
<keyword evidence="6 16" id="KW-0997">Cell inner membrane</keyword>
<evidence type="ECO:0000256" key="2">
    <source>
        <dbReference type="ARBA" id="ARBA00004383"/>
    </source>
</evidence>
<organism evidence="18 19">
    <name type="scientific">Marinobacter nitratireducens</name>
    <dbReference type="NCBI Taxonomy" id="1137280"/>
    <lineage>
        <taxon>Bacteria</taxon>
        <taxon>Pseudomonadati</taxon>
        <taxon>Pseudomonadota</taxon>
        <taxon>Gammaproteobacteria</taxon>
        <taxon>Pseudomonadales</taxon>
        <taxon>Marinobacteraceae</taxon>
        <taxon>Marinobacter</taxon>
    </lineage>
</organism>
<feature type="compositionally biased region" description="Polar residues" evidence="17">
    <location>
        <begin position="47"/>
        <end position="58"/>
    </location>
</feature>
<evidence type="ECO:0000256" key="10">
    <source>
        <dbReference type="ARBA" id="ARBA00023098"/>
    </source>
</evidence>
<evidence type="ECO:0000313" key="18">
    <source>
        <dbReference type="EMBL" id="KEF33099.1"/>
    </source>
</evidence>
<evidence type="ECO:0000256" key="14">
    <source>
        <dbReference type="ARBA" id="ARBA00031542"/>
    </source>
</evidence>
<name>A0A072N5Z5_9GAMM</name>
<keyword evidence="12 16" id="KW-0143">Chaperone</keyword>
<evidence type="ECO:0000256" key="11">
    <source>
        <dbReference type="ARBA" id="ARBA00023136"/>
    </source>
</evidence>
<evidence type="ECO:0000256" key="16">
    <source>
        <dbReference type="HAMAP-Rule" id="MF_00790"/>
    </source>
</evidence>
<accession>A0A072N5Z5</accession>
<evidence type="ECO:0000256" key="4">
    <source>
        <dbReference type="ARBA" id="ARBA00019692"/>
    </source>
</evidence>
<keyword evidence="11 16" id="KW-0472">Membrane</keyword>
<dbReference type="HAMAP" id="MF_00790">
    <property type="entry name" value="Lipase_chap"/>
    <property type="match status" value="1"/>
</dbReference>
<evidence type="ECO:0000313" key="19">
    <source>
        <dbReference type="Proteomes" id="UP000035057"/>
    </source>
</evidence>
<feature type="transmembrane region" description="Helical" evidence="16">
    <location>
        <begin position="5"/>
        <end position="24"/>
    </location>
</feature>
<keyword evidence="7 16" id="KW-0812">Transmembrane</keyword>
<keyword evidence="8 16" id="KW-0442">Lipid degradation</keyword>
<dbReference type="PATRIC" id="fig|1137280.3.peg.107"/>
<evidence type="ECO:0000256" key="7">
    <source>
        <dbReference type="ARBA" id="ARBA00022692"/>
    </source>
</evidence>
<keyword evidence="9 16" id="KW-1133">Transmembrane helix</keyword>
<proteinExistence type="inferred from homology"/>